<evidence type="ECO:0000256" key="2">
    <source>
        <dbReference type="SAM" id="Phobius"/>
    </source>
</evidence>
<feature type="transmembrane region" description="Helical" evidence="2">
    <location>
        <begin position="193"/>
        <end position="217"/>
    </location>
</feature>
<feature type="compositionally biased region" description="Low complexity" evidence="1">
    <location>
        <begin position="152"/>
        <end position="174"/>
    </location>
</feature>
<dbReference type="Proteomes" id="UP001220324">
    <property type="component" value="Unassembled WGS sequence"/>
</dbReference>
<feature type="signal peptide" evidence="3">
    <location>
        <begin position="1"/>
        <end position="29"/>
    </location>
</feature>
<evidence type="ECO:0000313" key="5">
    <source>
        <dbReference type="Proteomes" id="UP001220324"/>
    </source>
</evidence>
<evidence type="ECO:0000256" key="3">
    <source>
        <dbReference type="SAM" id="SignalP"/>
    </source>
</evidence>
<name>A0AAD6CT86_9EURO</name>
<evidence type="ECO:0000313" key="4">
    <source>
        <dbReference type="EMBL" id="KAJ5538020.1"/>
    </source>
</evidence>
<gene>
    <name evidence="4" type="ORF">N7494_007499</name>
</gene>
<reference evidence="4 5" key="1">
    <citation type="journal article" date="2023" name="IMA Fungus">
        <title>Comparative genomic study of the Penicillium genus elucidates a diverse pangenome and 15 lateral gene transfer events.</title>
        <authorList>
            <person name="Petersen C."/>
            <person name="Sorensen T."/>
            <person name="Nielsen M.R."/>
            <person name="Sondergaard T.E."/>
            <person name="Sorensen J.L."/>
            <person name="Fitzpatrick D.A."/>
            <person name="Frisvad J.C."/>
            <person name="Nielsen K.L."/>
        </authorList>
    </citation>
    <scope>NUCLEOTIDE SEQUENCE [LARGE SCALE GENOMIC DNA]</scope>
    <source>
        <strain evidence="4 5">IBT 35679</strain>
    </source>
</reference>
<accession>A0AAD6CT86</accession>
<protein>
    <recommendedName>
        <fullName evidence="6">Mid2 domain-containing protein</fullName>
    </recommendedName>
</protein>
<feature type="compositionally biased region" description="Polar residues" evidence="1">
    <location>
        <begin position="175"/>
        <end position="188"/>
    </location>
</feature>
<sequence length="282" mass="30242">MHFIPSGHRHCYFESLVIALILLIPTSYAKCYWPNGDTQDDYVQCPSGLSCCLKGETCLSNGLCFTANFGILYRGACADESWPIAECPRACYTEIDSGWANLFQCNTSTDLLTCNHDYTSAGVVCNGNGVGTYDGYTSANVTAAQVGITDDATTTNTTNTTTTSDNGSTNTSSSKITVTTCPSTTSSKSNSELLVLGIGLGAGLGVPLLIATGLLIYCSGQNRKQKKEIQRTSEIAPTVRPQTWRPDRSKRAELYTSFVYPELEGSNTGKTELPGSCPSYKN</sequence>
<feature type="region of interest" description="Disordered" evidence="1">
    <location>
        <begin position="152"/>
        <end position="188"/>
    </location>
</feature>
<keyword evidence="3" id="KW-0732">Signal</keyword>
<keyword evidence="2" id="KW-0812">Transmembrane</keyword>
<evidence type="ECO:0000256" key="1">
    <source>
        <dbReference type="SAM" id="MobiDB-lite"/>
    </source>
</evidence>
<keyword evidence="2" id="KW-1133">Transmembrane helix</keyword>
<dbReference type="EMBL" id="JAQIZZ010000006">
    <property type="protein sequence ID" value="KAJ5538020.1"/>
    <property type="molecule type" value="Genomic_DNA"/>
</dbReference>
<evidence type="ECO:0008006" key="6">
    <source>
        <dbReference type="Google" id="ProtNLM"/>
    </source>
</evidence>
<organism evidence="4 5">
    <name type="scientific">Penicillium frequentans</name>
    <dbReference type="NCBI Taxonomy" id="3151616"/>
    <lineage>
        <taxon>Eukaryota</taxon>
        <taxon>Fungi</taxon>
        <taxon>Dikarya</taxon>
        <taxon>Ascomycota</taxon>
        <taxon>Pezizomycotina</taxon>
        <taxon>Eurotiomycetes</taxon>
        <taxon>Eurotiomycetidae</taxon>
        <taxon>Eurotiales</taxon>
        <taxon>Aspergillaceae</taxon>
        <taxon>Penicillium</taxon>
    </lineage>
</organism>
<keyword evidence="5" id="KW-1185">Reference proteome</keyword>
<comment type="caution">
    <text evidence="4">The sequence shown here is derived from an EMBL/GenBank/DDBJ whole genome shotgun (WGS) entry which is preliminary data.</text>
</comment>
<keyword evidence="2" id="KW-0472">Membrane</keyword>
<feature type="chain" id="PRO_5042041937" description="Mid2 domain-containing protein" evidence="3">
    <location>
        <begin position="30"/>
        <end position="282"/>
    </location>
</feature>
<proteinExistence type="predicted"/>
<dbReference type="AlphaFoldDB" id="A0AAD6CT86"/>